<dbReference type="Pfam" id="PF00019">
    <property type="entry name" value="TGF_beta"/>
    <property type="match status" value="1"/>
</dbReference>
<proteinExistence type="inferred from homology"/>
<accession>A0A454XJT7</accession>
<evidence type="ECO:0000256" key="1">
    <source>
        <dbReference type="ARBA" id="ARBA00004613"/>
    </source>
</evidence>
<evidence type="ECO:0000313" key="5">
    <source>
        <dbReference type="EnsemblMetazoa" id="PPA34599.1"/>
    </source>
</evidence>
<dbReference type="InterPro" id="IPR029034">
    <property type="entry name" value="Cystine-knot_cytokine"/>
</dbReference>
<evidence type="ECO:0000313" key="6">
    <source>
        <dbReference type="Proteomes" id="UP000005239"/>
    </source>
</evidence>
<evidence type="ECO:0000256" key="4">
    <source>
        <dbReference type="RuleBase" id="RU000354"/>
    </source>
</evidence>
<dbReference type="GO" id="GO:0007178">
    <property type="term" value="P:cell surface receptor protein serine/threonine kinase signaling pathway"/>
    <property type="evidence" value="ECO:0000318"/>
    <property type="project" value="GO_Central"/>
</dbReference>
<dbReference type="InterPro" id="IPR001839">
    <property type="entry name" value="TGF-b_C"/>
</dbReference>
<dbReference type="GO" id="GO:0008083">
    <property type="term" value="F:growth factor activity"/>
    <property type="evidence" value="ECO:0007669"/>
    <property type="project" value="UniProtKB-KW"/>
</dbReference>
<dbReference type="SMART" id="SM00204">
    <property type="entry name" value="TGFB"/>
    <property type="match status" value="1"/>
</dbReference>
<reference evidence="5" key="2">
    <citation type="submission" date="2022-06" db="UniProtKB">
        <authorList>
            <consortium name="EnsemblMetazoa"/>
        </authorList>
    </citation>
    <scope>IDENTIFICATION</scope>
    <source>
        <strain evidence="5">PS312</strain>
    </source>
</reference>
<evidence type="ECO:0000256" key="2">
    <source>
        <dbReference type="ARBA" id="ARBA00006656"/>
    </source>
</evidence>
<dbReference type="PROSITE" id="PS51362">
    <property type="entry name" value="TGF_BETA_2"/>
    <property type="match status" value="1"/>
</dbReference>
<name>A0A454XJT7_PRIPA</name>
<protein>
    <submittedName>
        <fullName evidence="5">TGF_BETA_2 domain-containing protein</fullName>
    </submittedName>
</protein>
<dbReference type="PANTHER" id="PTHR11848:SF309">
    <property type="entry name" value="INHIBIN BETA CHAIN"/>
    <property type="match status" value="1"/>
</dbReference>
<dbReference type="SUPFAM" id="SSF57501">
    <property type="entry name" value="Cystine-knot cytokines"/>
    <property type="match status" value="1"/>
</dbReference>
<accession>A0A8R1YRM3</accession>
<sequence>MKLLTAVGWLLVAVQLGLLDGCAHPHRKHQESAQARQLRHKLLRGMMMGEEQITGMDDEDIDEVREILPMIDAHFDEEKHERRHVIEKDVEDIAFDEHLFELPDSISLRDLINVFVNFHIRPVLDFNARVTIDVKAREIGSETFFYVASHEFTPIKDVNKIRIWFTAPSPSLILAFEVRDDVSELIINKDDEDADGKRVTLELDLAARSRKKRQVKGVERVCEAGETEQECCVMSKKINFKEIGLKNIISPESAIVSWCAGTCNNETSFEPLFGKFSTQLHTTKNMDGPCCYGVKSNHIDVMFMNEDSEVRNTRIFDVAFTECLCH</sequence>
<keyword evidence="6" id="KW-1185">Reference proteome</keyword>
<dbReference type="Proteomes" id="UP000005239">
    <property type="component" value="Unassembled WGS sequence"/>
</dbReference>
<dbReference type="GO" id="GO:0005125">
    <property type="term" value="F:cytokine activity"/>
    <property type="evidence" value="ECO:0000318"/>
    <property type="project" value="GO_Central"/>
</dbReference>
<dbReference type="AlphaFoldDB" id="A0A454XJT7"/>
<comment type="subcellular location">
    <subcellularLocation>
        <location evidence="1">Secreted</location>
    </subcellularLocation>
</comment>
<gene>
    <name evidence="5" type="primary">WBGene00272968</name>
</gene>
<keyword evidence="4" id="KW-0339">Growth factor</keyword>
<dbReference type="PANTHER" id="PTHR11848">
    <property type="entry name" value="TGF-BETA FAMILY"/>
    <property type="match status" value="1"/>
</dbReference>
<dbReference type="InterPro" id="IPR015615">
    <property type="entry name" value="TGF-beta-rel"/>
</dbReference>
<dbReference type="GO" id="GO:0005615">
    <property type="term" value="C:extracellular space"/>
    <property type="evidence" value="ECO:0000318"/>
    <property type="project" value="GO_Central"/>
</dbReference>
<dbReference type="EnsemblMetazoa" id="PPA34599.1">
    <property type="protein sequence ID" value="PPA34599.1"/>
    <property type="gene ID" value="WBGene00272968"/>
</dbReference>
<reference evidence="6" key="1">
    <citation type="journal article" date="2008" name="Nat. Genet.">
        <title>The Pristionchus pacificus genome provides a unique perspective on nematode lifestyle and parasitism.</title>
        <authorList>
            <person name="Dieterich C."/>
            <person name="Clifton S.W."/>
            <person name="Schuster L.N."/>
            <person name="Chinwalla A."/>
            <person name="Delehaunty K."/>
            <person name="Dinkelacker I."/>
            <person name="Fulton L."/>
            <person name="Fulton R."/>
            <person name="Godfrey J."/>
            <person name="Minx P."/>
            <person name="Mitreva M."/>
            <person name="Roeseler W."/>
            <person name="Tian H."/>
            <person name="Witte H."/>
            <person name="Yang S.P."/>
            <person name="Wilson R.K."/>
            <person name="Sommer R.J."/>
        </authorList>
    </citation>
    <scope>NUCLEOTIDE SEQUENCE [LARGE SCALE GENOMIC DNA]</scope>
    <source>
        <strain evidence="6">PS312</strain>
    </source>
</reference>
<dbReference type="Gene3D" id="2.10.90.10">
    <property type="entry name" value="Cystine-knot cytokines"/>
    <property type="match status" value="1"/>
</dbReference>
<comment type="similarity">
    <text evidence="2 4">Belongs to the TGF-beta family.</text>
</comment>
<dbReference type="CDD" id="cd08698">
    <property type="entry name" value="TGF_beta_SF"/>
    <property type="match status" value="1"/>
</dbReference>
<organism evidence="5 6">
    <name type="scientific">Pristionchus pacificus</name>
    <name type="common">Parasitic nematode worm</name>
    <dbReference type="NCBI Taxonomy" id="54126"/>
    <lineage>
        <taxon>Eukaryota</taxon>
        <taxon>Metazoa</taxon>
        <taxon>Ecdysozoa</taxon>
        <taxon>Nematoda</taxon>
        <taxon>Chromadorea</taxon>
        <taxon>Rhabditida</taxon>
        <taxon>Rhabditina</taxon>
        <taxon>Diplogasteromorpha</taxon>
        <taxon>Diplogasteroidea</taxon>
        <taxon>Neodiplogasteridae</taxon>
        <taxon>Pristionchus</taxon>
    </lineage>
</organism>
<evidence type="ECO:0000256" key="3">
    <source>
        <dbReference type="ARBA" id="ARBA00022525"/>
    </source>
</evidence>
<keyword evidence="3" id="KW-0964">Secreted</keyword>